<keyword evidence="1" id="KW-0732">Signal</keyword>
<evidence type="ECO:0000313" key="4">
    <source>
        <dbReference type="EMBL" id="SHK42594.1"/>
    </source>
</evidence>
<protein>
    <submittedName>
        <fullName evidence="4">PEP-CTERM protein-sorting domain-containing protein</fullName>
    </submittedName>
</protein>
<dbReference type="AlphaFoldDB" id="A0A1M6SCV0"/>
<dbReference type="STRING" id="1123071.SAMN02745181_3792"/>
<dbReference type="Gene3D" id="2.60.120.260">
    <property type="entry name" value="Galactose-binding domain-like"/>
    <property type="match status" value="1"/>
</dbReference>
<feature type="domain" description="DUF642" evidence="2">
    <location>
        <begin position="20"/>
        <end position="165"/>
    </location>
</feature>
<dbReference type="InterPro" id="IPR006946">
    <property type="entry name" value="DGR2-like_dom"/>
</dbReference>
<dbReference type="InterPro" id="IPR008979">
    <property type="entry name" value="Galactose-bd-like_sf"/>
</dbReference>
<dbReference type="InParanoid" id="A0A1M6SCV0"/>
<keyword evidence="5" id="KW-1185">Reference proteome</keyword>
<dbReference type="Pfam" id="PF07589">
    <property type="entry name" value="PEP-CTERM"/>
    <property type="match status" value="1"/>
</dbReference>
<name>A0A1M6SCV0_9BACT</name>
<dbReference type="NCBIfam" id="TIGR02595">
    <property type="entry name" value="PEP_CTERM"/>
    <property type="match status" value="1"/>
</dbReference>
<sequence length="207" mass="21552">MKHLLSLTCMLAALPAQAALFTNGDFELGTNPDASGWVRTGTSNQVAVKSSINAYNAGPSSGTRYVQFGQAGSTGGSIAQTFDTIIGMTYEVTFDFGKYGPTAGQDAVLQVSVDNLAGTIQTYTDTTGSTYTSSTAMSPTYEDTVDQIFTFTASNSSTTLTFLDASTNGSSTDMGLDNIRVAAVPEPSSTALIGLAGLGFILRRKRA</sequence>
<feature type="signal peptide" evidence="1">
    <location>
        <begin position="1"/>
        <end position="18"/>
    </location>
</feature>
<organism evidence="4 5">
    <name type="scientific">Rubritalea squalenifaciens DSM 18772</name>
    <dbReference type="NCBI Taxonomy" id="1123071"/>
    <lineage>
        <taxon>Bacteria</taxon>
        <taxon>Pseudomonadati</taxon>
        <taxon>Verrucomicrobiota</taxon>
        <taxon>Verrucomicrobiia</taxon>
        <taxon>Verrucomicrobiales</taxon>
        <taxon>Rubritaleaceae</taxon>
        <taxon>Rubritalea</taxon>
    </lineage>
</organism>
<gene>
    <name evidence="4" type="ORF">SAMN02745181_3792</name>
</gene>
<accession>A0A1M6SCV0</accession>
<dbReference type="Pfam" id="PF04862">
    <property type="entry name" value="DUF642"/>
    <property type="match status" value="1"/>
</dbReference>
<dbReference type="SUPFAM" id="SSF49785">
    <property type="entry name" value="Galactose-binding domain-like"/>
    <property type="match status" value="1"/>
</dbReference>
<evidence type="ECO:0000313" key="5">
    <source>
        <dbReference type="Proteomes" id="UP000184510"/>
    </source>
</evidence>
<dbReference type="OrthoDB" id="291501at2"/>
<feature type="domain" description="Ice-binding protein C-terminal" evidence="3">
    <location>
        <begin position="183"/>
        <end position="205"/>
    </location>
</feature>
<feature type="chain" id="PRO_5012545316" evidence="1">
    <location>
        <begin position="19"/>
        <end position="207"/>
    </location>
</feature>
<dbReference type="RefSeq" id="WP_143185376.1">
    <property type="nucleotide sequence ID" value="NZ_FQYR01000009.1"/>
</dbReference>
<evidence type="ECO:0000259" key="3">
    <source>
        <dbReference type="Pfam" id="PF07589"/>
    </source>
</evidence>
<dbReference type="EMBL" id="FQYR01000009">
    <property type="protein sequence ID" value="SHK42594.1"/>
    <property type="molecule type" value="Genomic_DNA"/>
</dbReference>
<dbReference type="Proteomes" id="UP000184510">
    <property type="component" value="Unassembled WGS sequence"/>
</dbReference>
<evidence type="ECO:0000256" key="1">
    <source>
        <dbReference type="SAM" id="SignalP"/>
    </source>
</evidence>
<reference evidence="4 5" key="1">
    <citation type="submission" date="2016-11" db="EMBL/GenBank/DDBJ databases">
        <authorList>
            <person name="Jaros S."/>
            <person name="Januszkiewicz K."/>
            <person name="Wedrychowicz H."/>
        </authorList>
    </citation>
    <scope>NUCLEOTIDE SEQUENCE [LARGE SCALE GENOMIC DNA]</scope>
    <source>
        <strain evidence="4 5">DSM 18772</strain>
    </source>
</reference>
<proteinExistence type="predicted"/>
<evidence type="ECO:0000259" key="2">
    <source>
        <dbReference type="Pfam" id="PF04862"/>
    </source>
</evidence>
<dbReference type="InterPro" id="IPR013424">
    <property type="entry name" value="Ice-binding_C"/>
</dbReference>